<dbReference type="InterPro" id="IPR011009">
    <property type="entry name" value="Kinase-like_dom_sf"/>
</dbReference>
<organism evidence="4 5">
    <name type="scientific">Dibothriocephalus latus</name>
    <name type="common">Fish tapeworm</name>
    <name type="synonym">Diphyllobothrium latum</name>
    <dbReference type="NCBI Taxonomy" id="60516"/>
    <lineage>
        <taxon>Eukaryota</taxon>
        <taxon>Metazoa</taxon>
        <taxon>Spiralia</taxon>
        <taxon>Lophotrochozoa</taxon>
        <taxon>Platyhelminthes</taxon>
        <taxon>Cestoda</taxon>
        <taxon>Eucestoda</taxon>
        <taxon>Diphyllobothriidea</taxon>
        <taxon>Diphyllobothriidae</taxon>
        <taxon>Dibothriocephalus</taxon>
    </lineage>
</organism>
<dbReference type="GO" id="GO:0005886">
    <property type="term" value="C:plasma membrane"/>
    <property type="evidence" value="ECO:0007669"/>
    <property type="project" value="TreeGrafter"/>
</dbReference>
<evidence type="ECO:0000256" key="2">
    <source>
        <dbReference type="ARBA" id="ARBA00023239"/>
    </source>
</evidence>
<protein>
    <recommendedName>
        <fullName evidence="3">Serine-threonine/tyrosine-protein kinase catalytic domain-containing protein</fullName>
    </recommendedName>
</protein>
<dbReference type="InterPro" id="IPR050401">
    <property type="entry name" value="Cyclic_nucleotide_synthase"/>
</dbReference>
<dbReference type="EMBL" id="UYRU01041873">
    <property type="protein sequence ID" value="VDK70713.1"/>
    <property type="molecule type" value="Genomic_DNA"/>
</dbReference>
<dbReference type="GO" id="GO:0000166">
    <property type="term" value="F:nucleotide binding"/>
    <property type="evidence" value="ECO:0007669"/>
    <property type="project" value="UniProtKB-KW"/>
</dbReference>
<sequence>MKNLAEQDRSWSVFLGPPLDGDCSISSDWIANQAVSTALQSSLYLIEYACRLELLARQFSQVDRPTVEEGTGLNLAVVSMTVQTSVFAYVLELFLRFHGWQNIIIIFEGLDPTRIVGIFNFQCDSEPVGFGEANVDEANVILLIASPFMALNLLETPRILTIVPSGKVAVIQVDPSSLNTYDTLRDWRLAMNAQPQIGEAGLCLFILNANPAGSGFNVSSPLLQSSIEVSVASAASLSIRMAQVLLESGNGSIPGNTDFFQPLAEPLIRVPSLPGITFSIGQKDKEFFDYFDFYFFGIRRKFLFNTSKLVATTKWEDIFQLEGLIPGGKNTYQELVRKRWPGNGSGPKVNYCMLVVCHIAVTIYVVVGTMLRKQEETLRLRKGTNKLILYPDDVTLIRKSKRVDRTGEGMQYLHKSSIGVHGRLKSTNCVINGRWVLKITDYGIPRVFALFNHTLRPTPEVKLCFFSSQVNIVDRMLSRMEKYSADLEDQVCQRTAELREEQVRTEMLIAKMLPRYVTNVYLRGSFA</sequence>
<reference evidence="4 5" key="1">
    <citation type="submission" date="2018-11" db="EMBL/GenBank/DDBJ databases">
        <authorList>
            <consortium name="Pathogen Informatics"/>
        </authorList>
    </citation>
    <scope>NUCLEOTIDE SEQUENCE [LARGE SCALE GENOMIC DNA]</scope>
</reference>
<dbReference type="GO" id="GO:0007168">
    <property type="term" value="P:receptor guanylyl cyclase signaling pathway"/>
    <property type="evidence" value="ECO:0007669"/>
    <property type="project" value="TreeGrafter"/>
</dbReference>
<gene>
    <name evidence="4" type="ORF">DILT_LOCUS2273</name>
</gene>
<dbReference type="SUPFAM" id="SSF56112">
    <property type="entry name" value="Protein kinase-like (PK-like)"/>
    <property type="match status" value="1"/>
</dbReference>
<dbReference type="GO" id="GO:0001653">
    <property type="term" value="F:peptide receptor activity"/>
    <property type="evidence" value="ECO:0007669"/>
    <property type="project" value="TreeGrafter"/>
</dbReference>
<dbReference type="Pfam" id="PF07714">
    <property type="entry name" value="PK_Tyr_Ser-Thr"/>
    <property type="match status" value="1"/>
</dbReference>
<dbReference type="GO" id="GO:0004383">
    <property type="term" value="F:guanylate cyclase activity"/>
    <property type="evidence" value="ECO:0007669"/>
    <property type="project" value="TreeGrafter"/>
</dbReference>
<dbReference type="Proteomes" id="UP000281553">
    <property type="component" value="Unassembled WGS sequence"/>
</dbReference>
<keyword evidence="1" id="KW-0547">Nucleotide-binding</keyword>
<dbReference type="AlphaFoldDB" id="A0A3P6SLS2"/>
<dbReference type="PANTHER" id="PTHR11920:SF335">
    <property type="entry name" value="GUANYLATE CYCLASE"/>
    <property type="match status" value="1"/>
</dbReference>
<dbReference type="Gene3D" id="6.10.250.780">
    <property type="match status" value="1"/>
</dbReference>
<name>A0A3P6SLS2_DIBLA</name>
<dbReference type="GO" id="GO:0004672">
    <property type="term" value="F:protein kinase activity"/>
    <property type="evidence" value="ECO:0007669"/>
    <property type="project" value="InterPro"/>
</dbReference>
<proteinExistence type="predicted"/>
<evidence type="ECO:0000259" key="3">
    <source>
        <dbReference type="Pfam" id="PF07714"/>
    </source>
</evidence>
<dbReference type="OrthoDB" id="1890790at2759"/>
<dbReference type="InterPro" id="IPR001245">
    <property type="entry name" value="Ser-Thr/Tyr_kinase_cat_dom"/>
</dbReference>
<keyword evidence="5" id="KW-1185">Reference proteome</keyword>
<evidence type="ECO:0000256" key="1">
    <source>
        <dbReference type="ARBA" id="ARBA00022741"/>
    </source>
</evidence>
<evidence type="ECO:0000313" key="5">
    <source>
        <dbReference type="Proteomes" id="UP000281553"/>
    </source>
</evidence>
<accession>A0A3P6SLS2</accession>
<dbReference type="Gene3D" id="1.10.510.10">
    <property type="entry name" value="Transferase(Phosphotransferase) domain 1"/>
    <property type="match status" value="1"/>
</dbReference>
<keyword evidence="2" id="KW-0456">Lyase</keyword>
<evidence type="ECO:0000313" key="4">
    <source>
        <dbReference type="EMBL" id="VDK70713.1"/>
    </source>
</evidence>
<feature type="domain" description="Serine-threonine/tyrosine-protein kinase catalytic" evidence="3">
    <location>
        <begin position="377"/>
        <end position="448"/>
    </location>
</feature>
<dbReference type="GO" id="GO:0004016">
    <property type="term" value="F:adenylate cyclase activity"/>
    <property type="evidence" value="ECO:0007669"/>
    <property type="project" value="TreeGrafter"/>
</dbReference>
<dbReference type="PANTHER" id="PTHR11920">
    <property type="entry name" value="GUANYLYL CYCLASE"/>
    <property type="match status" value="1"/>
</dbReference>